<evidence type="ECO:0000313" key="5">
    <source>
        <dbReference type="Ensembl" id="ENSPLOP00000003229.1"/>
    </source>
</evidence>
<organism evidence="5 6">
    <name type="scientific">Panthera leo</name>
    <name type="common">Lion</name>
    <dbReference type="NCBI Taxonomy" id="9689"/>
    <lineage>
        <taxon>Eukaryota</taxon>
        <taxon>Metazoa</taxon>
        <taxon>Chordata</taxon>
        <taxon>Craniata</taxon>
        <taxon>Vertebrata</taxon>
        <taxon>Euteleostomi</taxon>
        <taxon>Mammalia</taxon>
        <taxon>Eutheria</taxon>
        <taxon>Laurasiatheria</taxon>
        <taxon>Carnivora</taxon>
        <taxon>Feliformia</taxon>
        <taxon>Felidae</taxon>
        <taxon>Pantherinae</taxon>
        <taxon>Panthera</taxon>
    </lineage>
</organism>
<dbReference type="AlphaFoldDB" id="A0A8C8WGI7"/>
<protein>
    <submittedName>
        <fullName evidence="5">Uncharacterized protein</fullName>
    </submittedName>
</protein>
<dbReference type="Pfam" id="PF05769">
    <property type="entry name" value="SIKE"/>
    <property type="match status" value="2"/>
</dbReference>
<evidence type="ECO:0000313" key="6">
    <source>
        <dbReference type="Proteomes" id="UP000694399"/>
    </source>
</evidence>
<evidence type="ECO:0000256" key="3">
    <source>
        <dbReference type="ARBA" id="ARBA00022490"/>
    </source>
</evidence>
<dbReference type="OMA" id="GCKVLEH"/>
<reference evidence="5" key="2">
    <citation type="submission" date="2025-08" db="UniProtKB">
        <authorList>
            <consortium name="Ensembl"/>
        </authorList>
    </citation>
    <scope>IDENTIFICATION</scope>
</reference>
<dbReference type="PANTHER" id="PTHR12186:SF3">
    <property type="entry name" value="FGFR1 ONCOGENE PARTNER 2"/>
    <property type="match status" value="1"/>
</dbReference>
<dbReference type="Proteomes" id="UP000694399">
    <property type="component" value="Chromosome B1"/>
</dbReference>
<keyword evidence="3" id="KW-0963">Cytoplasm</keyword>
<dbReference type="GO" id="GO:0009611">
    <property type="term" value="P:response to wounding"/>
    <property type="evidence" value="ECO:0007669"/>
    <property type="project" value="TreeGrafter"/>
</dbReference>
<keyword evidence="6" id="KW-1185">Reference proteome</keyword>
<dbReference type="PANTHER" id="PTHR12186">
    <property type="entry name" value="SIKE FAMILY MEMBER"/>
    <property type="match status" value="1"/>
</dbReference>
<dbReference type="InterPro" id="IPR008555">
    <property type="entry name" value="SIKE"/>
</dbReference>
<sequence>MSCTTDKALTDADELAERLRDHDDAAESPTEQTTALNKRHLEANQKFQLHVDQITEMTAVMRKAIETDKQQGCKVLEHIFQLEQENKGLREILHRSRESYVGSILSVEPNAQSYDPGVMT</sequence>
<dbReference type="GeneTree" id="ENSGT01000000221302"/>
<reference evidence="5" key="3">
    <citation type="submission" date="2025-09" db="UniProtKB">
        <authorList>
            <consortium name="Ensembl"/>
        </authorList>
    </citation>
    <scope>IDENTIFICATION</scope>
</reference>
<evidence type="ECO:0000256" key="1">
    <source>
        <dbReference type="ARBA" id="ARBA00004496"/>
    </source>
</evidence>
<keyword evidence="4" id="KW-0175">Coiled coil</keyword>
<accession>A0A8C8WGI7</accession>
<reference evidence="5" key="1">
    <citation type="journal article" date="2019" name="bioRxiv">
        <title>Long live the king: chromosome-level assembly of the lion (Panthera leo) using linked-read, Hi-C, and long read data.</title>
        <authorList>
            <person name="Armstrong E.E."/>
            <person name="Taylor R.W."/>
            <person name="Miller D.E."/>
            <person name="Kaelin C."/>
            <person name="Barsh G."/>
            <person name="Hadly E.A."/>
            <person name="Petrov D."/>
        </authorList>
    </citation>
    <scope>NUCLEOTIDE SEQUENCE [LARGE SCALE GENOMIC DNA]</scope>
</reference>
<dbReference type="Ensembl" id="ENSPLOT00000003557.1">
    <property type="protein sequence ID" value="ENSPLOP00000003229.1"/>
    <property type="gene ID" value="ENSPLOG00000002330.1"/>
</dbReference>
<comment type="subcellular location">
    <subcellularLocation>
        <location evidence="1">Cytoplasm</location>
    </subcellularLocation>
</comment>
<dbReference type="GO" id="GO:0005737">
    <property type="term" value="C:cytoplasm"/>
    <property type="evidence" value="ECO:0007669"/>
    <property type="project" value="UniProtKB-SubCell"/>
</dbReference>
<name>A0A8C8WGI7_PANLE</name>
<proteinExistence type="inferred from homology"/>
<evidence type="ECO:0000256" key="2">
    <source>
        <dbReference type="ARBA" id="ARBA00005537"/>
    </source>
</evidence>
<comment type="similarity">
    <text evidence="2">Belongs to the SIKE family.</text>
</comment>
<evidence type="ECO:0000256" key="4">
    <source>
        <dbReference type="ARBA" id="ARBA00023054"/>
    </source>
</evidence>